<reference evidence="2" key="1">
    <citation type="submission" date="2014-12" db="EMBL/GenBank/DDBJ databases">
        <title>Insight into the proteome of Arion vulgaris.</title>
        <authorList>
            <person name="Aradska J."/>
            <person name="Bulat T."/>
            <person name="Smidak R."/>
            <person name="Sarate P."/>
            <person name="Gangsoo J."/>
            <person name="Sialana F."/>
            <person name="Bilban M."/>
            <person name="Lubec G."/>
        </authorList>
    </citation>
    <scope>NUCLEOTIDE SEQUENCE</scope>
    <source>
        <tissue evidence="2">Skin</tissue>
    </source>
</reference>
<evidence type="ECO:0000256" key="1">
    <source>
        <dbReference type="SAM" id="SignalP"/>
    </source>
</evidence>
<keyword evidence="1" id="KW-0732">Signal</keyword>
<accession>A0A0B7BFX1</accession>
<protein>
    <submittedName>
        <fullName evidence="2">Uncharacterized protein</fullName>
    </submittedName>
</protein>
<proteinExistence type="predicted"/>
<dbReference type="EMBL" id="HACG01044175">
    <property type="protein sequence ID" value="CEK91040.1"/>
    <property type="molecule type" value="Transcribed_RNA"/>
</dbReference>
<organism evidence="2">
    <name type="scientific">Arion vulgaris</name>
    <dbReference type="NCBI Taxonomy" id="1028688"/>
    <lineage>
        <taxon>Eukaryota</taxon>
        <taxon>Metazoa</taxon>
        <taxon>Spiralia</taxon>
        <taxon>Lophotrochozoa</taxon>
        <taxon>Mollusca</taxon>
        <taxon>Gastropoda</taxon>
        <taxon>Heterobranchia</taxon>
        <taxon>Euthyneura</taxon>
        <taxon>Panpulmonata</taxon>
        <taxon>Eupulmonata</taxon>
        <taxon>Stylommatophora</taxon>
        <taxon>Helicina</taxon>
        <taxon>Arionoidea</taxon>
        <taxon>Arionidae</taxon>
        <taxon>Arion</taxon>
    </lineage>
</organism>
<dbReference type="AlphaFoldDB" id="A0A0B7BFX1"/>
<gene>
    <name evidence="2" type="primary">ORF180656</name>
</gene>
<evidence type="ECO:0000313" key="2">
    <source>
        <dbReference type="EMBL" id="CEK91040.1"/>
    </source>
</evidence>
<feature type="chain" id="PRO_5002124674" evidence="1">
    <location>
        <begin position="23"/>
        <end position="430"/>
    </location>
</feature>
<sequence length="430" mass="47743">MYAMDKYWMGLIILQFISLTTSNTCKVGNVRTCQDFSLIRFIDLHVFIAVQELDEMCSRLEKAMSCVYTTGQLDQCDLVTKFPFDTQRGVINAVCDTRRLDYLNSVKCFHRERTKTVITKVCLPKLVNSHTMLGGPCGTTKEISDCARNTIQMTDGCSSSDADFMSDLMDIYLQPAKEIFNCSVVGPATVTPTRERYRQREDEDGAYRASVTSFIANHEQEQQGISRSISKNSTREVNVVEVGDGANPPQTAIWIASGELHAHEDTSQETTSSKLQLSNGKIDDSILDRIATTDLLESEKSDGTDVRVTQSGQHHLDLKNRLNTSTTASIHFNSSTTSMATESADRAQLEKLSITPSSVETELEVADRNDQFWSQETVNNATVHTTTKLNVQLNVKSARSTQGAPNSATTIMNDISQIWVMLVTIMIVLA</sequence>
<name>A0A0B7BFX1_9EUPU</name>
<feature type="signal peptide" evidence="1">
    <location>
        <begin position="1"/>
        <end position="22"/>
    </location>
</feature>